<feature type="compositionally biased region" description="Polar residues" evidence="1">
    <location>
        <begin position="168"/>
        <end position="187"/>
    </location>
</feature>
<reference evidence="2" key="1">
    <citation type="journal article" date="2023" name="Mol. Phylogenet. Evol.">
        <title>Genome-scale phylogeny and comparative genomics of the fungal order Sordariales.</title>
        <authorList>
            <person name="Hensen N."/>
            <person name="Bonometti L."/>
            <person name="Westerberg I."/>
            <person name="Brannstrom I.O."/>
            <person name="Guillou S."/>
            <person name="Cros-Aarteil S."/>
            <person name="Calhoun S."/>
            <person name="Haridas S."/>
            <person name="Kuo A."/>
            <person name="Mondo S."/>
            <person name="Pangilinan J."/>
            <person name="Riley R."/>
            <person name="LaButti K."/>
            <person name="Andreopoulos B."/>
            <person name="Lipzen A."/>
            <person name="Chen C."/>
            <person name="Yan M."/>
            <person name="Daum C."/>
            <person name="Ng V."/>
            <person name="Clum A."/>
            <person name="Steindorff A."/>
            <person name="Ohm R.A."/>
            <person name="Martin F."/>
            <person name="Silar P."/>
            <person name="Natvig D.O."/>
            <person name="Lalanne C."/>
            <person name="Gautier V."/>
            <person name="Ament-Velasquez S.L."/>
            <person name="Kruys A."/>
            <person name="Hutchinson M.I."/>
            <person name="Powell A.J."/>
            <person name="Barry K."/>
            <person name="Miller A.N."/>
            <person name="Grigoriev I.V."/>
            <person name="Debuchy R."/>
            <person name="Gladieux P."/>
            <person name="Hiltunen Thoren M."/>
            <person name="Johannesson H."/>
        </authorList>
    </citation>
    <scope>NUCLEOTIDE SEQUENCE</scope>
    <source>
        <strain evidence="2">CBS 757.83</strain>
    </source>
</reference>
<accession>A0AAN6PZH7</accession>
<dbReference type="AlphaFoldDB" id="A0AAN6PZH7"/>
<reference evidence="2" key="2">
    <citation type="submission" date="2023-05" db="EMBL/GenBank/DDBJ databases">
        <authorList>
            <consortium name="Lawrence Berkeley National Laboratory"/>
            <person name="Steindorff A."/>
            <person name="Hensen N."/>
            <person name="Bonometti L."/>
            <person name="Westerberg I."/>
            <person name="Brannstrom I.O."/>
            <person name="Guillou S."/>
            <person name="Cros-Aarteil S."/>
            <person name="Calhoun S."/>
            <person name="Haridas S."/>
            <person name="Kuo A."/>
            <person name="Mondo S."/>
            <person name="Pangilinan J."/>
            <person name="Riley R."/>
            <person name="Labutti K."/>
            <person name="Andreopoulos B."/>
            <person name="Lipzen A."/>
            <person name="Chen C."/>
            <person name="Yanf M."/>
            <person name="Daum C."/>
            <person name="Ng V."/>
            <person name="Clum A."/>
            <person name="Ohm R."/>
            <person name="Martin F."/>
            <person name="Silar P."/>
            <person name="Natvig D."/>
            <person name="Lalanne C."/>
            <person name="Gautier V."/>
            <person name="Ament-Velasquez S.L."/>
            <person name="Kruys A."/>
            <person name="Hutchinson M.I."/>
            <person name="Powell A.J."/>
            <person name="Barry K."/>
            <person name="Miller A.N."/>
            <person name="Grigoriev I.V."/>
            <person name="Debuchy R."/>
            <person name="Gladieux P."/>
            <person name="Thoren M.H."/>
            <person name="Johannesson H."/>
        </authorList>
    </citation>
    <scope>NUCLEOTIDE SEQUENCE</scope>
    <source>
        <strain evidence="2">CBS 757.83</strain>
    </source>
</reference>
<proteinExistence type="predicted"/>
<sequence>MTTADSYSAKHNQLQPALQSLLDSGLNNDGQGYPERAETFFDFIEDLYSEVDDDLEGQSEEESRYADDPDRALYESWHSTHADLDLELVLMHPSTRWLRERAYVFWDGDRVQNQLRGGFGKPDSREPKDNRAFADRLTSFEQKTDIWRKGGRGYWSRDDMSRKEWPDNLSSPEASTTASSRPPDSAE</sequence>
<feature type="region of interest" description="Disordered" evidence="1">
    <location>
        <begin position="150"/>
        <end position="187"/>
    </location>
</feature>
<evidence type="ECO:0000313" key="3">
    <source>
        <dbReference type="Proteomes" id="UP001305647"/>
    </source>
</evidence>
<keyword evidence="3" id="KW-1185">Reference proteome</keyword>
<gene>
    <name evidence="2" type="ORF">N658DRAFT_143270</name>
</gene>
<evidence type="ECO:0000256" key="1">
    <source>
        <dbReference type="SAM" id="MobiDB-lite"/>
    </source>
</evidence>
<comment type="caution">
    <text evidence="2">The sequence shown here is derived from an EMBL/GenBank/DDBJ whole genome shotgun (WGS) entry which is preliminary data.</text>
</comment>
<dbReference type="Proteomes" id="UP001305647">
    <property type="component" value="Unassembled WGS sequence"/>
</dbReference>
<organism evidence="2 3">
    <name type="scientific">Parathielavia hyrcaniae</name>
    <dbReference type="NCBI Taxonomy" id="113614"/>
    <lineage>
        <taxon>Eukaryota</taxon>
        <taxon>Fungi</taxon>
        <taxon>Dikarya</taxon>
        <taxon>Ascomycota</taxon>
        <taxon>Pezizomycotina</taxon>
        <taxon>Sordariomycetes</taxon>
        <taxon>Sordariomycetidae</taxon>
        <taxon>Sordariales</taxon>
        <taxon>Chaetomiaceae</taxon>
        <taxon>Parathielavia</taxon>
    </lineage>
</organism>
<feature type="compositionally biased region" description="Basic and acidic residues" evidence="1">
    <location>
        <begin position="155"/>
        <end position="166"/>
    </location>
</feature>
<evidence type="ECO:0000313" key="2">
    <source>
        <dbReference type="EMBL" id="KAK4099981.1"/>
    </source>
</evidence>
<dbReference type="EMBL" id="MU863644">
    <property type="protein sequence ID" value="KAK4099981.1"/>
    <property type="molecule type" value="Genomic_DNA"/>
</dbReference>
<protein>
    <submittedName>
        <fullName evidence="2">Uncharacterized protein</fullName>
    </submittedName>
</protein>
<name>A0AAN6PZH7_9PEZI</name>